<dbReference type="RefSeq" id="WP_345320771.1">
    <property type="nucleotide sequence ID" value="NZ_BAABGA010000018.1"/>
</dbReference>
<evidence type="ECO:0000256" key="6">
    <source>
        <dbReference type="SAM" id="Phobius"/>
    </source>
</evidence>
<feature type="transmembrane region" description="Helical" evidence="6">
    <location>
        <begin position="167"/>
        <end position="187"/>
    </location>
</feature>
<keyword evidence="8" id="KW-0378">Hydrolase</keyword>
<sequence length="451" mass="49757">MILIAPYTTDAPVYHLPIVTGGLVATNIVIFCLTTLQVALGNMEVESIEWLILQFDTINPLQWISCAFMHADLMHLLGNMLFLWAFGLVVEGKIGNLPFLALYMLMALVGGIIVQLPMFILGSEGGALGASGVIFSLLVIAMLWAPENEMDCFWVVGFRMGTFEVRIISLASAFLMMQIAFLALGGFSMSSEMLHLIGVAVGLPIGLLMLRQDWVDCEGWDVISRNAWLQQYNLFCSDKQRLAKSRKTSEHEDPIAAALGTRSTTVAMNTAVASRRAVPKPETAKPKPEKKTGVNPLFSKLRAKSKETVTAAEQPNAQDHPEFNRLVHLLRQAIDSSSAIIAQQHFQRLEQLKLSSGLSDTLLAAYAKLLASKKMYIEAIRPLTLVAIHGGAQSNQARLRIGQIQWSVQKNRQTAETTLRGIVIPPDAMNEANRKVITMRDQLLKQISMSQ</sequence>
<evidence type="ECO:0000256" key="2">
    <source>
        <dbReference type="ARBA" id="ARBA00022692"/>
    </source>
</evidence>
<gene>
    <name evidence="8" type="ORF">GCM10023156_14760</name>
</gene>
<dbReference type="PANTHER" id="PTHR43066:SF5">
    <property type="entry name" value="RHOMBOID-LIKE PROTEIN 11, CHLOROPLASTIC-RELATED"/>
    <property type="match status" value="1"/>
</dbReference>
<keyword evidence="9" id="KW-1185">Reference proteome</keyword>
<dbReference type="InterPro" id="IPR022764">
    <property type="entry name" value="Peptidase_S54_rhomboid_dom"/>
</dbReference>
<dbReference type="SUPFAM" id="SSF144091">
    <property type="entry name" value="Rhomboid-like"/>
    <property type="match status" value="1"/>
</dbReference>
<organism evidence="8 9">
    <name type="scientific">Novipirellula rosea</name>
    <dbReference type="NCBI Taxonomy" id="1031540"/>
    <lineage>
        <taxon>Bacteria</taxon>
        <taxon>Pseudomonadati</taxon>
        <taxon>Planctomycetota</taxon>
        <taxon>Planctomycetia</taxon>
        <taxon>Pirellulales</taxon>
        <taxon>Pirellulaceae</taxon>
        <taxon>Novipirellula</taxon>
    </lineage>
</organism>
<evidence type="ECO:0000259" key="7">
    <source>
        <dbReference type="Pfam" id="PF01694"/>
    </source>
</evidence>
<dbReference type="GO" id="GO:0008233">
    <property type="term" value="F:peptidase activity"/>
    <property type="evidence" value="ECO:0007669"/>
    <property type="project" value="UniProtKB-KW"/>
</dbReference>
<dbReference type="InterPro" id="IPR035952">
    <property type="entry name" value="Rhomboid-like_sf"/>
</dbReference>
<dbReference type="GO" id="GO:0006508">
    <property type="term" value="P:proteolysis"/>
    <property type="evidence" value="ECO:0007669"/>
    <property type="project" value="UniProtKB-KW"/>
</dbReference>
<evidence type="ECO:0000313" key="9">
    <source>
        <dbReference type="Proteomes" id="UP001500840"/>
    </source>
</evidence>
<protein>
    <submittedName>
        <fullName evidence="8">Rhomboid family intramembrane serine protease</fullName>
    </submittedName>
</protein>
<evidence type="ECO:0000313" key="8">
    <source>
        <dbReference type="EMBL" id="GAA4449717.1"/>
    </source>
</evidence>
<evidence type="ECO:0000256" key="1">
    <source>
        <dbReference type="ARBA" id="ARBA00004141"/>
    </source>
</evidence>
<keyword evidence="4 6" id="KW-0472">Membrane</keyword>
<dbReference type="PANTHER" id="PTHR43066">
    <property type="entry name" value="RHOMBOID-RELATED PROTEIN"/>
    <property type="match status" value="1"/>
</dbReference>
<keyword evidence="3 6" id="KW-1133">Transmembrane helix</keyword>
<keyword evidence="8" id="KW-0645">Protease</keyword>
<evidence type="ECO:0000256" key="3">
    <source>
        <dbReference type="ARBA" id="ARBA00022989"/>
    </source>
</evidence>
<feature type="transmembrane region" description="Helical" evidence="6">
    <location>
        <begin position="60"/>
        <end position="88"/>
    </location>
</feature>
<dbReference type="Proteomes" id="UP001500840">
    <property type="component" value="Unassembled WGS sequence"/>
</dbReference>
<feature type="compositionally biased region" description="Basic and acidic residues" evidence="5">
    <location>
        <begin position="282"/>
        <end position="292"/>
    </location>
</feature>
<feature type="transmembrane region" description="Helical" evidence="6">
    <location>
        <begin position="127"/>
        <end position="146"/>
    </location>
</feature>
<reference evidence="9" key="1">
    <citation type="journal article" date="2019" name="Int. J. Syst. Evol. Microbiol.">
        <title>The Global Catalogue of Microorganisms (GCM) 10K type strain sequencing project: providing services to taxonomists for standard genome sequencing and annotation.</title>
        <authorList>
            <consortium name="The Broad Institute Genomics Platform"/>
            <consortium name="The Broad Institute Genome Sequencing Center for Infectious Disease"/>
            <person name="Wu L."/>
            <person name="Ma J."/>
        </authorList>
    </citation>
    <scope>NUCLEOTIDE SEQUENCE [LARGE SCALE GENOMIC DNA]</scope>
    <source>
        <strain evidence="9">JCM 17759</strain>
    </source>
</reference>
<feature type="transmembrane region" description="Helical" evidence="6">
    <location>
        <begin position="12"/>
        <end position="40"/>
    </location>
</feature>
<comment type="caution">
    <text evidence="8">The sequence shown here is derived from an EMBL/GenBank/DDBJ whole genome shotgun (WGS) entry which is preliminary data.</text>
</comment>
<comment type="subcellular location">
    <subcellularLocation>
        <location evidence="1">Membrane</location>
        <topology evidence="1">Multi-pass membrane protein</topology>
    </subcellularLocation>
</comment>
<evidence type="ECO:0000256" key="5">
    <source>
        <dbReference type="SAM" id="MobiDB-lite"/>
    </source>
</evidence>
<dbReference type="Gene3D" id="1.20.1540.10">
    <property type="entry name" value="Rhomboid-like"/>
    <property type="match status" value="1"/>
</dbReference>
<dbReference type="EMBL" id="BAABGA010000018">
    <property type="protein sequence ID" value="GAA4449717.1"/>
    <property type="molecule type" value="Genomic_DNA"/>
</dbReference>
<dbReference type="Pfam" id="PF01694">
    <property type="entry name" value="Rhomboid"/>
    <property type="match status" value="1"/>
</dbReference>
<evidence type="ECO:0000256" key="4">
    <source>
        <dbReference type="ARBA" id="ARBA00023136"/>
    </source>
</evidence>
<proteinExistence type="predicted"/>
<feature type="domain" description="Peptidase S54 rhomboid" evidence="7">
    <location>
        <begin position="62"/>
        <end position="211"/>
    </location>
</feature>
<name>A0ABP8MHM2_9BACT</name>
<feature type="region of interest" description="Disordered" evidence="5">
    <location>
        <begin position="273"/>
        <end position="298"/>
    </location>
</feature>
<accession>A0ABP8MHM2</accession>
<feature type="transmembrane region" description="Helical" evidence="6">
    <location>
        <begin position="100"/>
        <end position="121"/>
    </location>
</feature>
<keyword evidence="2 6" id="KW-0812">Transmembrane</keyword>